<dbReference type="PANTHER" id="PTHR30273">
    <property type="entry name" value="PERIPLASMIC SIGNAL SENSOR AND SIGMA FACTOR ACTIVATOR FECR-RELATED"/>
    <property type="match status" value="1"/>
</dbReference>
<gene>
    <name evidence="4" type="ORF">ACFSR5_17755</name>
</gene>
<dbReference type="RefSeq" id="WP_380905816.1">
    <property type="nucleotide sequence ID" value="NZ_JBHUEG010000012.1"/>
</dbReference>
<organism evidence="4 5">
    <name type="scientific">Sphingobacterium suaedae</name>
    <dbReference type="NCBI Taxonomy" id="1686402"/>
    <lineage>
        <taxon>Bacteria</taxon>
        <taxon>Pseudomonadati</taxon>
        <taxon>Bacteroidota</taxon>
        <taxon>Sphingobacteriia</taxon>
        <taxon>Sphingobacteriales</taxon>
        <taxon>Sphingobacteriaceae</taxon>
        <taxon>Sphingobacterium</taxon>
    </lineage>
</organism>
<dbReference type="InterPro" id="IPR012373">
    <property type="entry name" value="Ferrdict_sens_TM"/>
</dbReference>
<accession>A0ABW5KLG5</accession>
<dbReference type="PANTHER" id="PTHR30273:SF2">
    <property type="entry name" value="PROTEIN FECR"/>
    <property type="match status" value="1"/>
</dbReference>
<dbReference type="Pfam" id="PF04773">
    <property type="entry name" value="FecR"/>
    <property type="match status" value="1"/>
</dbReference>
<comment type="caution">
    <text evidence="4">The sequence shown here is derived from an EMBL/GenBank/DDBJ whole genome shotgun (WGS) entry which is preliminary data.</text>
</comment>
<dbReference type="Pfam" id="PF16344">
    <property type="entry name" value="FecR_C"/>
    <property type="match status" value="1"/>
</dbReference>
<dbReference type="EMBL" id="JBHULR010000015">
    <property type="protein sequence ID" value="MFD2549499.1"/>
    <property type="molecule type" value="Genomic_DNA"/>
</dbReference>
<name>A0ABW5KLG5_9SPHI</name>
<evidence type="ECO:0000259" key="2">
    <source>
        <dbReference type="Pfam" id="PF04773"/>
    </source>
</evidence>
<proteinExistence type="predicted"/>
<feature type="domain" description="Protein FecR C-terminal" evidence="3">
    <location>
        <begin position="321"/>
        <end position="388"/>
    </location>
</feature>
<evidence type="ECO:0000256" key="1">
    <source>
        <dbReference type="SAM" id="Phobius"/>
    </source>
</evidence>
<dbReference type="InterPro" id="IPR006860">
    <property type="entry name" value="FecR"/>
</dbReference>
<protein>
    <submittedName>
        <fullName evidence="4">FecR family protein</fullName>
    </submittedName>
</protein>
<keyword evidence="1" id="KW-1133">Transmembrane helix</keyword>
<dbReference type="Gene3D" id="2.60.120.1440">
    <property type="match status" value="1"/>
</dbReference>
<reference evidence="5" key="1">
    <citation type="journal article" date="2019" name="Int. J. Syst. Evol. Microbiol.">
        <title>The Global Catalogue of Microorganisms (GCM) 10K type strain sequencing project: providing services to taxonomists for standard genome sequencing and annotation.</title>
        <authorList>
            <consortium name="The Broad Institute Genomics Platform"/>
            <consortium name="The Broad Institute Genome Sequencing Center for Infectious Disease"/>
            <person name="Wu L."/>
            <person name="Ma J."/>
        </authorList>
    </citation>
    <scope>NUCLEOTIDE SEQUENCE [LARGE SCALE GENOMIC DNA]</scope>
    <source>
        <strain evidence="5">KCTC 42662</strain>
    </source>
</reference>
<dbReference type="Gene3D" id="3.55.50.30">
    <property type="match status" value="1"/>
</dbReference>
<dbReference type="Proteomes" id="UP001597545">
    <property type="component" value="Unassembled WGS sequence"/>
</dbReference>
<dbReference type="InterPro" id="IPR032508">
    <property type="entry name" value="FecR_C"/>
</dbReference>
<evidence type="ECO:0000313" key="4">
    <source>
        <dbReference type="EMBL" id="MFD2549499.1"/>
    </source>
</evidence>
<feature type="transmembrane region" description="Helical" evidence="1">
    <location>
        <begin position="88"/>
        <end position="108"/>
    </location>
</feature>
<keyword evidence="1" id="KW-0812">Transmembrane</keyword>
<keyword evidence="1" id="KW-0472">Membrane</keyword>
<sequence length="390" mass="43983">MEANRLKELIFRYQKGKCTAEEYAELQQFLADPAQSGLLEEYYDSLPQEVQSMGSTVNADQVLARIRNDVRVRGRKQALSRRKRLSGLYYATAAAVVLLLGFGGLYSLHTAKYSPSAATTVAIVPGQDKAQLRLDDGRVFDLDSLSDASGLANKGFYLSRGKDRQIVFKYDPTDRELAGSGYHTLSTPKGGQFQLELPDGTNIWLNAESTVKFPARFLDQERRIECAGEVYFEVAKRTVAGRRVPFKVFTRGQELEVLGTTFNVNSYSTAVVTTLVEGQVRLKDSKQQVLLSPNQQAIWGDEFVVQPIDPVYAIAWKEGDFAFQRARIQEVMESIARWYDVQVEFQGDFKEDVFTGTLSRYENIDKLLQTIEFTGSVHFSREGRKITVKK</sequence>
<evidence type="ECO:0000259" key="3">
    <source>
        <dbReference type="Pfam" id="PF16344"/>
    </source>
</evidence>
<keyword evidence="5" id="KW-1185">Reference proteome</keyword>
<feature type="domain" description="FecR protein" evidence="2">
    <location>
        <begin position="184"/>
        <end position="281"/>
    </location>
</feature>
<evidence type="ECO:0000313" key="5">
    <source>
        <dbReference type="Proteomes" id="UP001597545"/>
    </source>
</evidence>